<dbReference type="Proteomes" id="UP000095009">
    <property type="component" value="Unassembled WGS sequence"/>
</dbReference>
<dbReference type="STRING" id="857566.A0A1E3PGF5"/>
<comment type="similarity">
    <text evidence="2 4">Belongs to the eukaryotic RPC7 RNA polymerase subunit family.</text>
</comment>
<proteinExistence type="inferred from homology"/>
<feature type="region of interest" description="Disordered" evidence="5">
    <location>
        <begin position="191"/>
        <end position="260"/>
    </location>
</feature>
<dbReference type="EMBL" id="KV454411">
    <property type="protein sequence ID" value="ODQ64516.1"/>
    <property type="molecule type" value="Genomic_DNA"/>
</dbReference>
<keyword evidence="3 4" id="KW-0539">Nucleus</keyword>
<dbReference type="GO" id="GO:0005666">
    <property type="term" value="C:RNA polymerase III complex"/>
    <property type="evidence" value="ECO:0007669"/>
    <property type="project" value="UniProtKB-UniRule"/>
</dbReference>
<comment type="subcellular location">
    <subcellularLocation>
        <location evidence="1 4">Nucleus</location>
    </subcellularLocation>
</comment>
<keyword evidence="7" id="KW-1185">Reference proteome</keyword>
<evidence type="ECO:0000256" key="4">
    <source>
        <dbReference type="PIRNR" id="PIRNR000777"/>
    </source>
</evidence>
<gene>
    <name evidence="6" type="ORF">NADFUDRAFT_42828</name>
</gene>
<feature type="region of interest" description="Disordered" evidence="5">
    <location>
        <begin position="1"/>
        <end position="22"/>
    </location>
</feature>
<dbReference type="GO" id="GO:0006386">
    <property type="term" value="P:termination of RNA polymerase III transcription"/>
    <property type="evidence" value="ECO:0007669"/>
    <property type="project" value="EnsemblFungi"/>
</dbReference>
<dbReference type="GO" id="GO:0042797">
    <property type="term" value="P:tRNA transcription by RNA polymerase III"/>
    <property type="evidence" value="ECO:0007669"/>
    <property type="project" value="EnsemblFungi"/>
</dbReference>
<evidence type="ECO:0000256" key="5">
    <source>
        <dbReference type="SAM" id="MobiDB-lite"/>
    </source>
</evidence>
<comment type="subunit">
    <text evidence="4">Component of the RNA polymerase III (Pol III) complex.</text>
</comment>
<dbReference type="InterPro" id="IPR024661">
    <property type="entry name" value="RNA_pol_III_Rpc31"/>
</dbReference>
<comment type="function">
    <text evidence="4">DNA-dependent RNA polymerase catalyzes the transcription of DNA into RNA using the four ribonucleoside triphosphates as substrates. Specific peripheric component of RNA polymerase III which synthesizes small RNAs, such as 5S rRNA and tRNAs.</text>
</comment>
<feature type="compositionally biased region" description="Acidic residues" evidence="5">
    <location>
        <begin position="209"/>
        <end position="237"/>
    </location>
</feature>
<keyword evidence="6" id="KW-0240">DNA-directed RNA polymerase</keyword>
<accession>A0A1E3PGF5</accession>
<dbReference type="AlphaFoldDB" id="A0A1E3PGF5"/>
<evidence type="ECO:0000256" key="1">
    <source>
        <dbReference type="ARBA" id="ARBA00004123"/>
    </source>
</evidence>
<evidence type="ECO:0000313" key="7">
    <source>
        <dbReference type="Proteomes" id="UP000095009"/>
    </source>
</evidence>
<protein>
    <recommendedName>
        <fullName evidence="4">DNA-directed RNA polymerase III subunit</fullName>
    </recommendedName>
</protein>
<dbReference type="PANTHER" id="PTHR15367">
    <property type="entry name" value="DNA-DIRECTED RNA POLYMERASE III"/>
    <property type="match status" value="1"/>
</dbReference>
<dbReference type="GO" id="GO:0003899">
    <property type="term" value="F:DNA-directed RNA polymerase activity"/>
    <property type="evidence" value="ECO:0007669"/>
    <property type="project" value="EnsemblFungi"/>
</dbReference>
<evidence type="ECO:0000256" key="2">
    <source>
        <dbReference type="ARBA" id="ARBA00008352"/>
    </source>
</evidence>
<dbReference type="PIRSF" id="PIRSF000777">
    <property type="entry name" value="RNA_polIII_C31"/>
    <property type="match status" value="1"/>
</dbReference>
<keyword evidence="6" id="KW-0804">Transcription</keyword>
<dbReference type="PANTHER" id="PTHR15367:SF2">
    <property type="entry name" value="DNA-DIRECTED RNA POLYMERASE III SUBUNIT"/>
    <property type="match status" value="1"/>
</dbReference>
<feature type="compositionally biased region" description="Acidic residues" evidence="5">
    <location>
        <begin position="245"/>
        <end position="260"/>
    </location>
</feature>
<sequence length="260" mass="28721">MSFRGGRGGPGGRGGYGGPGGVNGFGSSFGDLNPDFTPTELYPKTILPIQSSLQARERRSAAQFIEFTNDVRDGPLYTGQLVSSSTDTKKATIMVEIDLPKDGIRRYSDRYMKKRKIGRSIDEHPYHLPFFPVELYSVMGVKGVNSDNKVKKTKRLDITKFTTELLRTELLGGDDDDVDVAELKRAGLQALKALDDPNGPTGQGASKEDENEDNEPEDDDEVDDMDDMDDEDDDDDYNAEKYFDDGEGMDDDDGNDEAAY</sequence>
<dbReference type="GO" id="GO:0006384">
    <property type="term" value="P:transcription initiation at RNA polymerase III promoter"/>
    <property type="evidence" value="ECO:0007669"/>
    <property type="project" value="EnsemblFungi"/>
</dbReference>
<dbReference type="OrthoDB" id="5377312at2759"/>
<reference evidence="6 7" key="1">
    <citation type="journal article" date="2016" name="Proc. Natl. Acad. Sci. U.S.A.">
        <title>Comparative genomics of biotechnologically important yeasts.</title>
        <authorList>
            <person name="Riley R."/>
            <person name="Haridas S."/>
            <person name="Wolfe K.H."/>
            <person name="Lopes M.R."/>
            <person name="Hittinger C.T."/>
            <person name="Goeker M."/>
            <person name="Salamov A.A."/>
            <person name="Wisecaver J.H."/>
            <person name="Long T.M."/>
            <person name="Calvey C.H."/>
            <person name="Aerts A.L."/>
            <person name="Barry K.W."/>
            <person name="Choi C."/>
            <person name="Clum A."/>
            <person name="Coughlan A.Y."/>
            <person name="Deshpande S."/>
            <person name="Douglass A.P."/>
            <person name="Hanson S.J."/>
            <person name="Klenk H.-P."/>
            <person name="LaButti K.M."/>
            <person name="Lapidus A."/>
            <person name="Lindquist E.A."/>
            <person name="Lipzen A.M."/>
            <person name="Meier-Kolthoff J.P."/>
            <person name="Ohm R.A."/>
            <person name="Otillar R.P."/>
            <person name="Pangilinan J.L."/>
            <person name="Peng Y."/>
            <person name="Rokas A."/>
            <person name="Rosa C.A."/>
            <person name="Scheuner C."/>
            <person name="Sibirny A.A."/>
            <person name="Slot J.C."/>
            <person name="Stielow J.B."/>
            <person name="Sun H."/>
            <person name="Kurtzman C.P."/>
            <person name="Blackwell M."/>
            <person name="Grigoriev I.V."/>
            <person name="Jeffries T.W."/>
        </authorList>
    </citation>
    <scope>NUCLEOTIDE SEQUENCE [LARGE SCALE GENOMIC DNA]</scope>
    <source>
        <strain evidence="6 7">DSM 6958</strain>
    </source>
</reference>
<evidence type="ECO:0000313" key="6">
    <source>
        <dbReference type="EMBL" id="ODQ64516.1"/>
    </source>
</evidence>
<evidence type="ECO:0000256" key="3">
    <source>
        <dbReference type="ARBA" id="ARBA00023242"/>
    </source>
</evidence>
<dbReference type="Pfam" id="PF11705">
    <property type="entry name" value="RNA_pol_3_Rpc31"/>
    <property type="match status" value="1"/>
</dbReference>
<organism evidence="6 7">
    <name type="scientific">Nadsonia fulvescens var. elongata DSM 6958</name>
    <dbReference type="NCBI Taxonomy" id="857566"/>
    <lineage>
        <taxon>Eukaryota</taxon>
        <taxon>Fungi</taxon>
        <taxon>Dikarya</taxon>
        <taxon>Ascomycota</taxon>
        <taxon>Saccharomycotina</taxon>
        <taxon>Dipodascomycetes</taxon>
        <taxon>Dipodascales</taxon>
        <taxon>Dipodascales incertae sedis</taxon>
        <taxon>Nadsonia</taxon>
    </lineage>
</organism>
<name>A0A1E3PGF5_9ASCO</name>